<sequence>MTRLAKLLLASMLAVGGGSVSASAADMVAVHYSDPGICAQSAVLNRITNRFSYQVRHVPNLPQVSIVDFHGIGETRYLPQIKNVRPIDRRYCYAKAQLSNGLTHDVWYLIEKPMGFAGVGSNVEFCVSGFDRWHVYGGRCRTVR</sequence>
<comment type="caution">
    <text evidence="2">The sequence shown here is derived from an EMBL/GenBank/DDBJ whole genome shotgun (WGS) entry which is preliminary data.</text>
</comment>
<organism evidence="2 3">
    <name type="scientific">Aquamicrobium zhengzhouense</name>
    <dbReference type="NCBI Taxonomy" id="2781738"/>
    <lineage>
        <taxon>Bacteria</taxon>
        <taxon>Pseudomonadati</taxon>
        <taxon>Pseudomonadota</taxon>
        <taxon>Alphaproteobacteria</taxon>
        <taxon>Hyphomicrobiales</taxon>
        <taxon>Phyllobacteriaceae</taxon>
        <taxon>Aquamicrobium</taxon>
    </lineage>
</organism>
<dbReference type="RefSeq" id="WP_198475519.1">
    <property type="nucleotide sequence ID" value="NZ_JADGMQ010000003.1"/>
</dbReference>
<keyword evidence="1" id="KW-0732">Signal</keyword>
<dbReference type="EMBL" id="JADGMQ010000003">
    <property type="protein sequence ID" value="MBI1620293.1"/>
    <property type="molecule type" value="Genomic_DNA"/>
</dbReference>
<protein>
    <submittedName>
        <fullName evidence="2">Uncharacterized protein</fullName>
    </submittedName>
</protein>
<evidence type="ECO:0000313" key="3">
    <source>
        <dbReference type="Proteomes" id="UP000601789"/>
    </source>
</evidence>
<feature type="signal peptide" evidence="1">
    <location>
        <begin position="1"/>
        <end position="24"/>
    </location>
</feature>
<evidence type="ECO:0000313" key="2">
    <source>
        <dbReference type="EMBL" id="MBI1620293.1"/>
    </source>
</evidence>
<evidence type="ECO:0000256" key="1">
    <source>
        <dbReference type="SAM" id="SignalP"/>
    </source>
</evidence>
<dbReference type="Proteomes" id="UP000601789">
    <property type="component" value="Unassembled WGS sequence"/>
</dbReference>
<gene>
    <name evidence="2" type="ORF">IOD40_06395</name>
</gene>
<reference evidence="2 3" key="1">
    <citation type="submission" date="2020-10" db="EMBL/GenBank/DDBJ databases">
        <title>Aquamicrobium zhengzhouensis sp. nov., a exopolysaccharide producing bacterium isolated from farmland soil.</title>
        <authorList>
            <person name="Wang X."/>
        </authorList>
    </citation>
    <scope>NUCLEOTIDE SEQUENCE [LARGE SCALE GENOMIC DNA]</scope>
    <source>
        <strain evidence="3">cd-1</strain>
    </source>
</reference>
<keyword evidence="3" id="KW-1185">Reference proteome</keyword>
<accession>A0ABS0SAH9</accession>
<feature type="chain" id="PRO_5046384446" evidence="1">
    <location>
        <begin position="25"/>
        <end position="144"/>
    </location>
</feature>
<name>A0ABS0SAH9_9HYPH</name>
<proteinExistence type="predicted"/>